<organism evidence="1">
    <name type="scientific">viral metagenome</name>
    <dbReference type="NCBI Taxonomy" id="1070528"/>
    <lineage>
        <taxon>unclassified sequences</taxon>
        <taxon>metagenomes</taxon>
        <taxon>organismal metagenomes</taxon>
    </lineage>
</organism>
<proteinExistence type="predicted"/>
<evidence type="ECO:0000313" key="1">
    <source>
        <dbReference type="EMBL" id="QHT21938.1"/>
    </source>
</evidence>
<accession>A0A6C0DZM0</accession>
<dbReference type="AlphaFoldDB" id="A0A6C0DZM0"/>
<dbReference type="EMBL" id="MN739698">
    <property type="protein sequence ID" value="QHT21938.1"/>
    <property type="molecule type" value="Genomic_DNA"/>
</dbReference>
<protein>
    <submittedName>
        <fullName evidence="1">Uncharacterized protein</fullName>
    </submittedName>
</protein>
<name>A0A6C0DZM0_9ZZZZ</name>
<reference evidence="1" key="1">
    <citation type="journal article" date="2020" name="Nature">
        <title>Giant virus diversity and host interactions through global metagenomics.</title>
        <authorList>
            <person name="Schulz F."/>
            <person name="Roux S."/>
            <person name="Paez-Espino D."/>
            <person name="Jungbluth S."/>
            <person name="Walsh D.A."/>
            <person name="Denef V.J."/>
            <person name="McMahon K.D."/>
            <person name="Konstantinidis K.T."/>
            <person name="Eloe-Fadrosh E.A."/>
            <person name="Kyrpides N.C."/>
            <person name="Woyke T."/>
        </authorList>
    </citation>
    <scope>NUCLEOTIDE SEQUENCE</scope>
    <source>
        <strain evidence="1">GVMAG-M-3300023179-103</strain>
    </source>
</reference>
<sequence length="160" mass="19373">MNKKEPQVKYIQINNKSTELRLKNDGYVRPEKTATELLTPEEIELRLRNYEQVDINEIEKLSNPTRIQYFEIATNDDGEDIYRYRQGGILIINKYPDYLVLEGKNSKTFCVQIKKHVFYKEKDYDKLKKEYEDIIIKKNRIIEEQKYIIEQFQKKTKIKQ</sequence>